<gene>
    <name evidence="2" type="ORF">CAI16_03050</name>
</gene>
<proteinExistence type="predicted"/>
<dbReference type="Proteomes" id="UP000256488">
    <property type="component" value="Unassembled WGS sequence"/>
</dbReference>
<sequence>MCITCTKKGVKQLQFGAVLKKMRKGAGFSQEDMAERLHMSRSNVSRLESNKLELKAADLINWCKQTQAHDLLIAFIYNTDAVSAVQQLSQLITGTVLRFGGLI</sequence>
<evidence type="ECO:0000313" key="2">
    <source>
        <dbReference type="EMBL" id="RFA37064.1"/>
    </source>
</evidence>
<protein>
    <recommendedName>
        <fullName evidence="1">HTH cro/C1-type domain-containing protein</fullName>
    </recommendedName>
</protein>
<feature type="domain" description="HTH cro/C1-type" evidence="1">
    <location>
        <begin position="19"/>
        <end position="72"/>
    </location>
</feature>
<dbReference type="AlphaFoldDB" id="A0A3E0WVQ9"/>
<accession>A0A3E0WVQ9</accession>
<evidence type="ECO:0000259" key="1">
    <source>
        <dbReference type="PROSITE" id="PS50943"/>
    </source>
</evidence>
<dbReference type="EMBL" id="NFZX01000003">
    <property type="protein sequence ID" value="RFA37064.1"/>
    <property type="molecule type" value="Genomic_DNA"/>
</dbReference>
<evidence type="ECO:0000313" key="3">
    <source>
        <dbReference type="Proteomes" id="UP000256488"/>
    </source>
</evidence>
<dbReference type="CDD" id="cd00093">
    <property type="entry name" value="HTH_XRE"/>
    <property type="match status" value="1"/>
</dbReference>
<dbReference type="Pfam" id="PF13560">
    <property type="entry name" value="HTH_31"/>
    <property type="match status" value="1"/>
</dbReference>
<comment type="caution">
    <text evidence="2">The sequence shown here is derived from an EMBL/GenBank/DDBJ whole genome shotgun (WGS) entry which is preliminary data.</text>
</comment>
<reference evidence="2 3" key="1">
    <citation type="submission" date="2017-05" db="EMBL/GenBank/DDBJ databases">
        <title>Virgibacillus sp. AK90 isolated from a saltern of Kakinada, India.</title>
        <authorList>
            <person name="Gupta V."/>
            <person name="Sidhu C."/>
            <person name="Korpole S."/>
            <person name="Pinnaka A.K."/>
        </authorList>
    </citation>
    <scope>NUCLEOTIDE SEQUENCE [LARGE SCALE GENOMIC DNA]</scope>
    <source>
        <strain evidence="2 3">AK90</strain>
    </source>
</reference>
<dbReference type="GO" id="GO:0003677">
    <property type="term" value="F:DNA binding"/>
    <property type="evidence" value="ECO:0007669"/>
    <property type="project" value="InterPro"/>
</dbReference>
<dbReference type="SMART" id="SM00530">
    <property type="entry name" value="HTH_XRE"/>
    <property type="match status" value="1"/>
</dbReference>
<organism evidence="2 3">
    <name type="scientific">Virgibacillus dokdonensis</name>
    <dbReference type="NCBI Taxonomy" id="302167"/>
    <lineage>
        <taxon>Bacteria</taxon>
        <taxon>Bacillati</taxon>
        <taxon>Bacillota</taxon>
        <taxon>Bacilli</taxon>
        <taxon>Bacillales</taxon>
        <taxon>Bacillaceae</taxon>
        <taxon>Virgibacillus</taxon>
    </lineage>
</organism>
<name>A0A3E0WVQ9_9BACI</name>
<dbReference type="SUPFAM" id="SSF47413">
    <property type="entry name" value="lambda repressor-like DNA-binding domains"/>
    <property type="match status" value="1"/>
</dbReference>
<dbReference type="InterPro" id="IPR010982">
    <property type="entry name" value="Lambda_DNA-bd_dom_sf"/>
</dbReference>
<dbReference type="InterPro" id="IPR001387">
    <property type="entry name" value="Cro/C1-type_HTH"/>
</dbReference>
<dbReference type="Gene3D" id="1.10.260.40">
    <property type="entry name" value="lambda repressor-like DNA-binding domains"/>
    <property type="match status" value="1"/>
</dbReference>
<dbReference type="PROSITE" id="PS50943">
    <property type="entry name" value="HTH_CROC1"/>
    <property type="match status" value="1"/>
</dbReference>